<feature type="region of interest" description="Disordered" evidence="1">
    <location>
        <begin position="30"/>
        <end position="57"/>
    </location>
</feature>
<evidence type="ECO:0000313" key="5">
    <source>
        <dbReference type="Proteomes" id="UP001595891"/>
    </source>
</evidence>
<dbReference type="Pfam" id="PF03713">
    <property type="entry name" value="DUF305"/>
    <property type="match status" value="1"/>
</dbReference>
<dbReference type="Gene3D" id="1.20.1260.10">
    <property type="match status" value="1"/>
</dbReference>
<dbReference type="InterPro" id="IPR012347">
    <property type="entry name" value="Ferritin-like"/>
</dbReference>
<proteinExistence type="predicted"/>
<dbReference type="PANTHER" id="PTHR36933">
    <property type="entry name" value="SLL0788 PROTEIN"/>
    <property type="match status" value="1"/>
</dbReference>
<gene>
    <name evidence="4" type="ORF">ACFO8L_38675</name>
</gene>
<feature type="domain" description="DUF305" evidence="3">
    <location>
        <begin position="65"/>
        <end position="205"/>
    </location>
</feature>
<sequence length="210" mass="21608">MRRATLALVLAVSLPALPACAATSAQGTTAQGTSAQGTSASRAAAPETAAAAPAPAATGPVNAADVMFLQMMIPHNRQGMEMAALARTRAVRAEVKALAAAIESTQRDEARTMTGWLLGWGRSLTADPAAHGAHGGLHVTDPADIAALRTLTGAGFETRFLNVLLAHQHNAIDMARTEAGTGSSPEVKDLAGRIDRSRTAEVGQLLRELS</sequence>
<evidence type="ECO:0000256" key="2">
    <source>
        <dbReference type="SAM" id="SignalP"/>
    </source>
</evidence>
<keyword evidence="2" id="KW-0732">Signal</keyword>
<feature type="signal peptide" evidence="2">
    <location>
        <begin position="1"/>
        <end position="21"/>
    </location>
</feature>
<comment type="caution">
    <text evidence="4">The sequence shown here is derived from an EMBL/GenBank/DDBJ whole genome shotgun (WGS) entry which is preliminary data.</text>
</comment>
<organism evidence="4 5">
    <name type="scientific">Sphaerisporangium corydalis</name>
    <dbReference type="NCBI Taxonomy" id="1441875"/>
    <lineage>
        <taxon>Bacteria</taxon>
        <taxon>Bacillati</taxon>
        <taxon>Actinomycetota</taxon>
        <taxon>Actinomycetes</taxon>
        <taxon>Streptosporangiales</taxon>
        <taxon>Streptosporangiaceae</taxon>
        <taxon>Sphaerisporangium</taxon>
    </lineage>
</organism>
<dbReference type="RefSeq" id="WP_262847263.1">
    <property type="nucleotide sequence ID" value="NZ_JANZYP010000060.1"/>
</dbReference>
<evidence type="ECO:0000256" key="1">
    <source>
        <dbReference type="SAM" id="MobiDB-lite"/>
    </source>
</evidence>
<evidence type="ECO:0000259" key="3">
    <source>
        <dbReference type="Pfam" id="PF03713"/>
    </source>
</evidence>
<dbReference type="PANTHER" id="PTHR36933:SF1">
    <property type="entry name" value="SLL0788 PROTEIN"/>
    <property type="match status" value="1"/>
</dbReference>
<dbReference type="EMBL" id="JBHSFN010000041">
    <property type="protein sequence ID" value="MFC4592066.1"/>
    <property type="molecule type" value="Genomic_DNA"/>
</dbReference>
<accession>A0ABV9EU97</accession>
<feature type="chain" id="PRO_5045377543" evidence="2">
    <location>
        <begin position="22"/>
        <end position="210"/>
    </location>
</feature>
<protein>
    <submittedName>
        <fullName evidence="4">DUF305 domain-containing protein</fullName>
    </submittedName>
</protein>
<reference evidence="5" key="1">
    <citation type="journal article" date="2019" name="Int. J. Syst. Evol. Microbiol.">
        <title>The Global Catalogue of Microorganisms (GCM) 10K type strain sequencing project: providing services to taxonomists for standard genome sequencing and annotation.</title>
        <authorList>
            <consortium name="The Broad Institute Genomics Platform"/>
            <consortium name="The Broad Institute Genome Sequencing Center for Infectious Disease"/>
            <person name="Wu L."/>
            <person name="Ma J."/>
        </authorList>
    </citation>
    <scope>NUCLEOTIDE SEQUENCE [LARGE SCALE GENOMIC DNA]</scope>
    <source>
        <strain evidence="5">CCUG 49560</strain>
    </source>
</reference>
<name>A0ABV9EU97_9ACTN</name>
<dbReference type="Proteomes" id="UP001595891">
    <property type="component" value="Unassembled WGS sequence"/>
</dbReference>
<dbReference type="InterPro" id="IPR005183">
    <property type="entry name" value="DUF305_CopM-like"/>
</dbReference>
<evidence type="ECO:0000313" key="4">
    <source>
        <dbReference type="EMBL" id="MFC4592066.1"/>
    </source>
</evidence>
<keyword evidence="5" id="KW-1185">Reference proteome</keyword>